<comment type="similarity">
    <text evidence="1">Belongs to the metallo-beta-lactamase superfamily.</text>
</comment>
<dbReference type="Pfam" id="PF00753">
    <property type="entry name" value="Lactamase_B"/>
    <property type="match status" value="1"/>
</dbReference>
<dbReference type="Proteomes" id="UP001501035">
    <property type="component" value="Unassembled WGS sequence"/>
</dbReference>
<dbReference type="CDD" id="cd07742">
    <property type="entry name" value="metallo-hydrolase-like_MBL-fold"/>
    <property type="match status" value="1"/>
</dbReference>
<evidence type="ECO:0000256" key="3">
    <source>
        <dbReference type="ARBA" id="ARBA00022801"/>
    </source>
</evidence>
<feature type="domain" description="Metallo-beta-lactamase" evidence="5">
    <location>
        <begin position="17"/>
        <end position="248"/>
    </location>
</feature>
<evidence type="ECO:0000256" key="2">
    <source>
        <dbReference type="ARBA" id="ARBA00022723"/>
    </source>
</evidence>
<evidence type="ECO:0000256" key="4">
    <source>
        <dbReference type="ARBA" id="ARBA00022833"/>
    </source>
</evidence>
<dbReference type="Gene3D" id="3.60.15.10">
    <property type="entry name" value="Ribonuclease Z/Hydroxyacylglutathione hydrolase-like"/>
    <property type="match status" value="1"/>
</dbReference>
<accession>A0ABP6L2A4</accession>
<evidence type="ECO:0000256" key="1">
    <source>
        <dbReference type="ARBA" id="ARBA00007749"/>
    </source>
</evidence>
<dbReference type="EMBL" id="BAAAVS010000017">
    <property type="protein sequence ID" value="GAA3030409.1"/>
    <property type="molecule type" value="Genomic_DNA"/>
</dbReference>
<keyword evidence="2" id="KW-0479">Metal-binding</keyword>
<evidence type="ECO:0000259" key="5">
    <source>
        <dbReference type="SMART" id="SM00849"/>
    </source>
</evidence>
<reference evidence="7" key="1">
    <citation type="journal article" date="2019" name="Int. J. Syst. Evol. Microbiol.">
        <title>The Global Catalogue of Microorganisms (GCM) 10K type strain sequencing project: providing services to taxonomists for standard genome sequencing and annotation.</title>
        <authorList>
            <consortium name="The Broad Institute Genomics Platform"/>
            <consortium name="The Broad Institute Genome Sequencing Center for Infectious Disease"/>
            <person name="Wu L."/>
            <person name="Ma J."/>
        </authorList>
    </citation>
    <scope>NUCLEOTIDE SEQUENCE [LARGE SCALE GENOMIC DNA]</scope>
    <source>
        <strain evidence="7">JCM 14234</strain>
    </source>
</reference>
<dbReference type="InterPro" id="IPR001279">
    <property type="entry name" value="Metallo-B-lactamas"/>
</dbReference>
<dbReference type="RefSeq" id="WP_290713469.1">
    <property type="nucleotide sequence ID" value="NZ_BAAAVS010000017.1"/>
</dbReference>
<organism evidence="6 7">
    <name type="scientific">Gordonia defluvii</name>
    <dbReference type="NCBI Taxonomy" id="283718"/>
    <lineage>
        <taxon>Bacteria</taxon>
        <taxon>Bacillati</taxon>
        <taxon>Actinomycetota</taxon>
        <taxon>Actinomycetes</taxon>
        <taxon>Mycobacteriales</taxon>
        <taxon>Gordoniaceae</taxon>
        <taxon>Gordonia</taxon>
    </lineage>
</organism>
<evidence type="ECO:0000313" key="6">
    <source>
        <dbReference type="EMBL" id="GAA3030409.1"/>
    </source>
</evidence>
<dbReference type="PANTHER" id="PTHR42978:SF3">
    <property type="entry name" value="BLR3078 PROTEIN"/>
    <property type="match status" value="1"/>
</dbReference>
<protein>
    <submittedName>
        <fullName evidence="6">MBL fold metallo-hydrolase</fullName>
    </submittedName>
</protein>
<keyword evidence="4" id="KW-0862">Zinc</keyword>
<dbReference type="InterPro" id="IPR051013">
    <property type="entry name" value="MBL_superfamily_lactonases"/>
</dbReference>
<dbReference type="SMART" id="SM00849">
    <property type="entry name" value="Lactamase_B"/>
    <property type="match status" value="1"/>
</dbReference>
<gene>
    <name evidence="6" type="ORF">GCM10010528_09790</name>
</gene>
<dbReference type="SUPFAM" id="SSF56281">
    <property type="entry name" value="Metallo-hydrolase/oxidoreductase"/>
    <property type="match status" value="1"/>
</dbReference>
<keyword evidence="7" id="KW-1185">Reference proteome</keyword>
<keyword evidence="3" id="KW-0378">Hydrolase</keyword>
<evidence type="ECO:0000313" key="7">
    <source>
        <dbReference type="Proteomes" id="UP001501035"/>
    </source>
</evidence>
<comment type="caution">
    <text evidence="6">The sequence shown here is derived from an EMBL/GenBank/DDBJ whole genome shotgun (WGS) entry which is preliminary data.</text>
</comment>
<sequence>MRVHHLNCGTMLGGAVVSHCLLIERDDALVLIDTGYGRADIAEPDRVLGLSHRLLRPVLDPAETAYAQIEALGLEPRDVTDIVLTHLDYDHAGGLADFPWARVHVHDREYRAAMHPGRTGRVRYRREQYAHGPNWQLSQAGHGGDRWFGFAGVHELAGLPGLAMVPLYGHTTGHVGIAVNVDGGWLLHAGDAYVSALQLNRYLPGLLLGGAAFGDPDPLLAARRVRTAARLAALVQQHGDEVTVFCAHDAHAYGELARHNPTPSPESKEA</sequence>
<name>A0ABP6L2A4_9ACTN</name>
<dbReference type="InterPro" id="IPR036866">
    <property type="entry name" value="RibonucZ/Hydroxyglut_hydro"/>
</dbReference>
<proteinExistence type="inferred from homology"/>
<dbReference type="PANTHER" id="PTHR42978">
    <property type="entry name" value="QUORUM-QUENCHING LACTONASE YTNP-RELATED-RELATED"/>
    <property type="match status" value="1"/>
</dbReference>